<name>A0A6C0IJ32_9ZZZZ</name>
<dbReference type="InterPro" id="IPR029063">
    <property type="entry name" value="SAM-dependent_MTases_sf"/>
</dbReference>
<dbReference type="InterPro" id="IPR053202">
    <property type="entry name" value="EGF_Rcpt_Signaling_Reg"/>
</dbReference>
<sequence>MSQSQLGQDLEVIKFYNNKENGFFIEIGASDGIELSNTYLLEKQFNWKGICCEPIPNQFEKCVKNRQNSICYKEAVYNQSGLTLTFDIANNYDLLSGISQYIDKHKSIVDSNKTIIQVQTISLLDVLNKANAPLFIEYMSLDTEGSELEILKNFDFEKYTFGLIDVEHNYIEPIRSEIKNLLLSKGYIYKGENQWDDMYKHYSV</sequence>
<protein>
    <recommendedName>
        <fullName evidence="1">Methyltransferase FkbM domain-containing protein</fullName>
    </recommendedName>
</protein>
<dbReference type="EMBL" id="MN740171">
    <property type="protein sequence ID" value="QHT91897.1"/>
    <property type="molecule type" value="Genomic_DNA"/>
</dbReference>
<dbReference type="GO" id="GO:0016197">
    <property type="term" value="P:endosomal transport"/>
    <property type="evidence" value="ECO:0007669"/>
    <property type="project" value="TreeGrafter"/>
</dbReference>
<reference evidence="2" key="1">
    <citation type="journal article" date="2020" name="Nature">
        <title>Giant virus diversity and host interactions through global metagenomics.</title>
        <authorList>
            <person name="Schulz F."/>
            <person name="Roux S."/>
            <person name="Paez-Espino D."/>
            <person name="Jungbluth S."/>
            <person name="Walsh D.A."/>
            <person name="Denef V.J."/>
            <person name="McMahon K.D."/>
            <person name="Konstantinidis K.T."/>
            <person name="Eloe-Fadrosh E.A."/>
            <person name="Kyrpides N.C."/>
            <person name="Woyke T."/>
        </authorList>
    </citation>
    <scope>NUCLEOTIDE SEQUENCE</scope>
    <source>
        <strain evidence="2">GVMAG-M-3300023184-86</strain>
    </source>
</reference>
<dbReference type="GO" id="GO:0006888">
    <property type="term" value="P:endoplasmic reticulum to Golgi vesicle-mediated transport"/>
    <property type="evidence" value="ECO:0007669"/>
    <property type="project" value="TreeGrafter"/>
</dbReference>
<accession>A0A6C0IJ32</accession>
<evidence type="ECO:0000313" key="2">
    <source>
        <dbReference type="EMBL" id="QHT91897.1"/>
    </source>
</evidence>
<evidence type="ECO:0000259" key="1">
    <source>
        <dbReference type="Pfam" id="PF05050"/>
    </source>
</evidence>
<dbReference type="GO" id="GO:0005886">
    <property type="term" value="C:plasma membrane"/>
    <property type="evidence" value="ECO:0007669"/>
    <property type="project" value="TreeGrafter"/>
</dbReference>
<dbReference type="SUPFAM" id="SSF53335">
    <property type="entry name" value="S-adenosyl-L-methionine-dependent methyltransferases"/>
    <property type="match status" value="1"/>
</dbReference>
<organism evidence="2">
    <name type="scientific">viral metagenome</name>
    <dbReference type="NCBI Taxonomy" id="1070528"/>
    <lineage>
        <taxon>unclassified sequences</taxon>
        <taxon>metagenomes</taxon>
        <taxon>organismal metagenomes</taxon>
    </lineage>
</organism>
<dbReference type="GO" id="GO:0031902">
    <property type="term" value="C:late endosome membrane"/>
    <property type="evidence" value="ECO:0007669"/>
    <property type="project" value="TreeGrafter"/>
</dbReference>
<dbReference type="GO" id="GO:0005794">
    <property type="term" value="C:Golgi apparatus"/>
    <property type="evidence" value="ECO:0007669"/>
    <property type="project" value="TreeGrafter"/>
</dbReference>
<dbReference type="InterPro" id="IPR006342">
    <property type="entry name" value="FkbM_mtfrase"/>
</dbReference>
<dbReference type="NCBIfam" id="TIGR01444">
    <property type="entry name" value="fkbM_fam"/>
    <property type="match status" value="1"/>
</dbReference>
<dbReference type="GO" id="GO:0005789">
    <property type="term" value="C:endoplasmic reticulum membrane"/>
    <property type="evidence" value="ECO:0007669"/>
    <property type="project" value="TreeGrafter"/>
</dbReference>
<dbReference type="PANTHER" id="PTHR34009:SF2">
    <property type="entry name" value="PROTEIN STAR"/>
    <property type="match status" value="1"/>
</dbReference>
<proteinExistence type="predicted"/>
<dbReference type="PANTHER" id="PTHR34009">
    <property type="entry name" value="PROTEIN STAR"/>
    <property type="match status" value="1"/>
</dbReference>
<dbReference type="Pfam" id="PF05050">
    <property type="entry name" value="Methyltransf_21"/>
    <property type="match status" value="1"/>
</dbReference>
<dbReference type="Gene3D" id="3.40.50.150">
    <property type="entry name" value="Vaccinia Virus protein VP39"/>
    <property type="match status" value="1"/>
</dbReference>
<feature type="domain" description="Methyltransferase FkbM" evidence="1">
    <location>
        <begin position="26"/>
        <end position="189"/>
    </location>
</feature>
<dbReference type="AlphaFoldDB" id="A0A6C0IJ32"/>